<dbReference type="CDD" id="cd06223">
    <property type="entry name" value="PRTases_typeI"/>
    <property type="match status" value="1"/>
</dbReference>
<keyword evidence="5 10" id="KW-0547">Nucleotide-binding</keyword>
<organism evidence="13 14">
    <name type="scientific">Aeropyrum camini SY1 = JCM 12091</name>
    <dbReference type="NCBI Taxonomy" id="1198449"/>
    <lineage>
        <taxon>Archaea</taxon>
        <taxon>Thermoproteota</taxon>
        <taxon>Thermoprotei</taxon>
        <taxon>Desulfurococcales</taxon>
        <taxon>Desulfurococcaceae</taxon>
        <taxon>Aeropyrum</taxon>
    </lineage>
</organism>
<gene>
    <name evidence="10 13" type="primary">prs</name>
    <name evidence="13" type="ORF">ACAM_1151</name>
</gene>
<name>U3TF31_9CREN</name>
<feature type="binding site" evidence="10">
    <location>
        <begin position="230"/>
        <end position="234"/>
    </location>
    <ligand>
        <name>D-ribose 5-phosphate</name>
        <dbReference type="ChEBI" id="CHEBI:78346"/>
    </ligand>
</feature>
<comment type="similarity">
    <text evidence="10">Belongs to the ribose-phosphate pyrophosphokinase family. Class III (archaeal) subfamily.</text>
</comment>
<dbReference type="AlphaFoldDB" id="U3TF31"/>
<dbReference type="UniPathway" id="UPA00087">
    <property type="reaction ID" value="UER00172"/>
</dbReference>
<dbReference type="GO" id="GO:0016301">
    <property type="term" value="F:kinase activity"/>
    <property type="evidence" value="ECO:0007669"/>
    <property type="project" value="UniProtKB-KW"/>
</dbReference>
<sequence length="309" mass="33770">MVAPDSWVVVGGWGAASTEFSEGLARRMMLHLVKPVFKLFPDDEEYVRIEEDIDNIKGAIVVQSFEKPASRSLVYSILIADALREAGVSNIVLMAPYMAYTRQDRVFLPGEPISVRAVMRALSSSGYKALASIEVHKDYVLRHFNGPTLNMFPFTYMMREAGVSCGEDTIIVAPDIGSLPRVERLARETGCTSYGYLVKERDRVTGEVRLVKSTVDPRGKDAIVVDDIISTGGTIALASQWLLEKGAKSVVVLAAHYLGVGDAEEKMVRAGVSRVITGNTLPRKPSKIVAYVDLTGLAASQLVRLVYSL</sequence>
<evidence type="ECO:0000259" key="11">
    <source>
        <dbReference type="Pfam" id="PF00156"/>
    </source>
</evidence>
<dbReference type="GO" id="GO:0004749">
    <property type="term" value="F:ribose phosphate diphosphokinase activity"/>
    <property type="evidence" value="ECO:0007669"/>
    <property type="project" value="UniProtKB-UniRule"/>
</dbReference>
<dbReference type="PANTHER" id="PTHR10210:SF32">
    <property type="entry name" value="RIBOSE-PHOSPHATE PYROPHOSPHOKINASE 2"/>
    <property type="match status" value="1"/>
</dbReference>
<evidence type="ECO:0000256" key="4">
    <source>
        <dbReference type="ARBA" id="ARBA00022727"/>
    </source>
</evidence>
<comment type="catalytic activity">
    <reaction evidence="9 10">
        <text>D-ribose 5-phosphate + ATP = 5-phospho-alpha-D-ribose 1-diphosphate + AMP + H(+)</text>
        <dbReference type="Rhea" id="RHEA:15609"/>
        <dbReference type="ChEBI" id="CHEBI:15378"/>
        <dbReference type="ChEBI" id="CHEBI:30616"/>
        <dbReference type="ChEBI" id="CHEBI:58017"/>
        <dbReference type="ChEBI" id="CHEBI:78346"/>
        <dbReference type="ChEBI" id="CHEBI:456215"/>
        <dbReference type="EC" id="2.7.6.1"/>
    </reaction>
</comment>
<dbReference type="PATRIC" id="fig|1198449.6.peg.1163"/>
<dbReference type="FunFam" id="3.40.50.2020:FF:000014">
    <property type="entry name" value="Ribose-phosphate pyrophosphokinase 1"/>
    <property type="match status" value="1"/>
</dbReference>
<dbReference type="InterPro" id="IPR000836">
    <property type="entry name" value="PRTase_dom"/>
</dbReference>
<feature type="binding site" evidence="10">
    <location>
        <begin position="102"/>
        <end position="103"/>
    </location>
    <ligand>
        <name>ATP</name>
        <dbReference type="ChEBI" id="CHEBI:30616"/>
    </ligand>
</feature>
<dbReference type="EC" id="2.7.6.1" evidence="10"/>
<dbReference type="STRING" id="1198449.ACAM_1151"/>
<evidence type="ECO:0000259" key="12">
    <source>
        <dbReference type="Pfam" id="PF13793"/>
    </source>
</evidence>
<evidence type="ECO:0000256" key="9">
    <source>
        <dbReference type="ARBA" id="ARBA00049535"/>
    </source>
</evidence>
<dbReference type="KEGG" id="acj:ACAM_1151"/>
<dbReference type="NCBIfam" id="TIGR01251">
    <property type="entry name" value="ribP_PPkin"/>
    <property type="match status" value="1"/>
</dbReference>
<comment type="function">
    <text evidence="10">Involved in the biosynthesis of the central metabolite phospho-alpha-D-ribosyl-1-pyrophosphate (PRPP) via the transfer of pyrophosphoryl group from ATP to 1-hydroxyl of ribose-5-phosphate (Rib-5-P).</text>
</comment>
<keyword evidence="14" id="KW-1185">Reference proteome</keyword>
<evidence type="ECO:0000313" key="13">
    <source>
        <dbReference type="EMBL" id="BAN90620.1"/>
    </source>
</evidence>
<feature type="binding site" evidence="10">
    <location>
        <position position="201"/>
    </location>
    <ligand>
        <name>D-ribose 5-phosphate</name>
        <dbReference type="ChEBI" id="CHEBI:78346"/>
    </ligand>
</feature>
<dbReference type="PANTHER" id="PTHR10210">
    <property type="entry name" value="RIBOSE-PHOSPHATE DIPHOSPHOKINASE FAMILY MEMBER"/>
    <property type="match status" value="1"/>
</dbReference>
<dbReference type="eggNOG" id="arCOG00067">
    <property type="taxonomic scope" value="Archaea"/>
</dbReference>
<dbReference type="Pfam" id="PF00156">
    <property type="entry name" value="Pribosyltran"/>
    <property type="match status" value="1"/>
</dbReference>
<keyword evidence="1 10" id="KW-0963">Cytoplasm</keyword>
<dbReference type="GO" id="GO:0006164">
    <property type="term" value="P:purine nucleotide biosynthetic process"/>
    <property type="evidence" value="ECO:0007669"/>
    <property type="project" value="TreeGrafter"/>
</dbReference>
<keyword evidence="6 10" id="KW-0418">Kinase</keyword>
<keyword evidence="7 10" id="KW-0067">ATP-binding</keyword>
<dbReference type="HAMAP" id="MF_00583_A">
    <property type="entry name" value="RibP_PPkinase_A"/>
    <property type="match status" value="1"/>
</dbReference>
<evidence type="ECO:0000256" key="3">
    <source>
        <dbReference type="ARBA" id="ARBA00022723"/>
    </source>
</evidence>
<comment type="pathway">
    <text evidence="10">Metabolic intermediate biosynthesis; 5-phospho-alpha-D-ribose 1-diphosphate biosynthesis; 5-phospho-alpha-D-ribose 1-diphosphate from D-ribose 5-phosphate (route I): step 1/1.</text>
</comment>
<dbReference type="SUPFAM" id="SSF53271">
    <property type="entry name" value="PRTase-like"/>
    <property type="match status" value="1"/>
</dbReference>
<evidence type="ECO:0000256" key="1">
    <source>
        <dbReference type="ARBA" id="ARBA00022490"/>
    </source>
</evidence>
<dbReference type="Pfam" id="PF13793">
    <property type="entry name" value="Pribosyltran_N"/>
    <property type="match status" value="1"/>
</dbReference>
<evidence type="ECO:0000256" key="6">
    <source>
        <dbReference type="ARBA" id="ARBA00022777"/>
    </source>
</evidence>
<dbReference type="EMBL" id="AP012489">
    <property type="protein sequence ID" value="BAN90620.1"/>
    <property type="molecule type" value="Genomic_DNA"/>
</dbReference>
<proteinExistence type="inferred from homology"/>
<keyword evidence="4 10" id="KW-0545">Nucleotide biosynthesis</keyword>
<evidence type="ECO:0000256" key="7">
    <source>
        <dbReference type="ARBA" id="ARBA00022840"/>
    </source>
</evidence>
<feature type="domain" description="Phosphoribosyltransferase" evidence="11">
    <location>
        <begin position="167"/>
        <end position="256"/>
    </location>
</feature>
<comment type="subcellular location">
    <subcellularLocation>
        <location evidence="10">Cytoplasm</location>
    </subcellularLocation>
</comment>
<feature type="domain" description="Ribose-phosphate pyrophosphokinase N-terminal" evidence="12">
    <location>
        <begin position="14"/>
        <end position="126"/>
    </location>
</feature>
<dbReference type="GO" id="GO:0005737">
    <property type="term" value="C:cytoplasm"/>
    <property type="evidence" value="ECO:0007669"/>
    <property type="project" value="UniProtKB-SubCell"/>
</dbReference>
<dbReference type="Gene3D" id="3.40.50.2020">
    <property type="match status" value="2"/>
</dbReference>
<feature type="binding site" evidence="10">
    <location>
        <begin position="42"/>
        <end position="44"/>
    </location>
    <ligand>
        <name>ATP</name>
        <dbReference type="ChEBI" id="CHEBI:30616"/>
    </ligand>
</feature>
<reference evidence="13 14" key="1">
    <citation type="journal article" date="2013" name="Appl. Environ. Microbiol.">
        <title>Variation of the Virus-Related Elements within Syntenic Genomes of the Hyperthermophilic Archaeon Aeropyrum.</title>
        <authorList>
            <person name="Daifuku T."/>
            <person name="Yoshida T."/>
            <person name="Kitamura T."/>
            <person name="Kawaichi S."/>
            <person name="Inoue T."/>
            <person name="Nomura K."/>
            <person name="Yoshida Y."/>
            <person name="Kuno S."/>
            <person name="Sako Y."/>
        </authorList>
    </citation>
    <scope>NUCLEOTIDE SEQUENCE [LARGE SCALE GENOMIC DNA]</scope>
    <source>
        <strain evidence="13 14">SY1</strain>
    </source>
</reference>
<protein>
    <recommendedName>
        <fullName evidence="10">Ribose-phosphate pyrophosphokinase</fullName>
        <shortName evidence="10">RPPK</shortName>
        <ecNumber evidence="10">2.7.6.1</ecNumber>
    </recommendedName>
    <alternativeName>
        <fullName evidence="10">5-phospho-D-ribosyl alpha-1-diphosphate synthase</fullName>
    </alternativeName>
    <alternativeName>
        <fullName evidence="10">Phosphoribosyl diphosphate synthase</fullName>
    </alternativeName>
    <alternativeName>
        <fullName evidence="10">Phosphoribosyl pyrophosphate synthase</fullName>
        <shortName evidence="10">P-Rib-PP synthase</shortName>
        <shortName evidence="10">PRPP synthase</shortName>
        <shortName evidence="10">PRPPase</shortName>
    </alternativeName>
</protein>
<evidence type="ECO:0000256" key="8">
    <source>
        <dbReference type="ARBA" id="ARBA00022842"/>
    </source>
</evidence>
<keyword evidence="3 10" id="KW-0479">Metal-binding</keyword>
<feature type="binding site" evidence="10">
    <location>
        <position position="175"/>
    </location>
    <ligand>
        <name>Mg(2+)</name>
        <dbReference type="ChEBI" id="CHEBI:18420"/>
        <label>2</label>
    </ligand>
</feature>
<feature type="active site" evidence="10">
    <location>
        <position position="199"/>
    </location>
</feature>
<dbReference type="GO" id="GO:0005524">
    <property type="term" value="F:ATP binding"/>
    <property type="evidence" value="ECO:0007669"/>
    <property type="project" value="UniProtKB-KW"/>
</dbReference>
<feature type="binding site" evidence="10">
    <location>
        <position position="226"/>
    </location>
    <ligand>
        <name>D-ribose 5-phosphate</name>
        <dbReference type="ChEBI" id="CHEBI:78346"/>
    </ligand>
</feature>
<dbReference type="InterPro" id="IPR005946">
    <property type="entry name" value="Rib-P_diPkinase"/>
</dbReference>
<accession>U3TF31</accession>
<dbReference type="Proteomes" id="UP000016887">
    <property type="component" value="Chromosome"/>
</dbReference>
<dbReference type="InterPro" id="IPR029099">
    <property type="entry name" value="Pribosyltran_N"/>
</dbReference>
<evidence type="ECO:0000313" key="14">
    <source>
        <dbReference type="Proteomes" id="UP000016887"/>
    </source>
</evidence>
<dbReference type="SMART" id="SM01400">
    <property type="entry name" value="Pribosyltran_N"/>
    <property type="match status" value="1"/>
</dbReference>
<keyword evidence="8 10" id="KW-0460">Magnesium</keyword>
<evidence type="ECO:0000256" key="5">
    <source>
        <dbReference type="ARBA" id="ARBA00022741"/>
    </source>
</evidence>
<dbReference type="InterPro" id="IPR029057">
    <property type="entry name" value="PRTase-like"/>
</dbReference>
<evidence type="ECO:0000256" key="10">
    <source>
        <dbReference type="HAMAP-Rule" id="MF_00583"/>
    </source>
</evidence>
<dbReference type="InterPro" id="IPR037514">
    <property type="entry name" value="Rib-P_diPkinase_arc"/>
</dbReference>
<keyword evidence="2 10" id="KW-0808">Transferase</keyword>
<feature type="binding site" evidence="10">
    <location>
        <position position="136"/>
    </location>
    <ligand>
        <name>Mg(2+)</name>
        <dbReference type="ChEBI" id="CHEBI:18420"/>
        <label>1</label>
    </ligand>
</feature>
<comment type="cofactor">
    <cofactor evidence="10">
        <name>Mg(2+)</name>
        <dbReference type="ChEBI" id="CHEBI:18420"/>
    </cofactor>
    <text evidence="10">Binds 2 Mg(2+) ions per subunit.</text>
</comment>
<dbReference type="GO" id="GO:0000287">
    <property type="term" value="F:magnesium ion binding"/>
    <property type="evidence" value="ECO:0007669"/>
    <property type="project" value="UniProtKB-UniRule"/>
</dbReference>
<evidence type="ECO:0000256" key="2">
    <source>
        <dbReference type="ARBA" id="ARBA00022679"/>
    </source>
</evidence>
<dbReference type="GO" id="GO:0002189">
    <property type="term" value="C:ribose phosphate diphosphokinase complex"/>
    <property type="evidence" value="ECO:0007669"/>
    <property type="project" value="TreeGrafter"/>
</dbReference>
<dbReference type="GO" id="GO:0006015">
    <property type="term" value="P:5-phosphoribose 1-diphosphate biosynthetic process"/>
    <property type="evidence" value="ECO:0007669"/>
    <property type="project" value="UniProtKB-UniRule"/>
</dbReference>